<name>A0A251Q2T8_PRUPE</name>
<protein>
    <submittedName>
        <fullName evidence="1">Uncharacterized protein</fullName>
    </submittedName>
</protein>
<reference evidence="1 2" key="1">
    <citation type="journal article" date="2013" name="Nat. Genet.">
        <title>The high-quality draft genome of peach (Prunus persica) identifies unique patterns of genetic diversity, domestication and genome evolution.</title>
        <authorList>
            <consortium name="International Peach Genome Initiative"/>
            <person name="Verde I."/>
            <person name="Abbott A.G."/>
            <person name="Scalabrin S."/>
            <person name="Jung S."/>
            <person name="Shu S."/>
            <person name="Marroni F."/>
            <person name="Zhebentyayeva T."/>
            <person name="Dettori M.T."/>
            <person name="Grimwood J."/>
            <person name="Cattonaro F."/>
            <person name="Zuccolo A."/>
            <person name="Rossini L."/>
            <person name="Jenkins J."/>
            <person name="Vendramin E."/>
            <person name="Meisel L.A."/>
            <person name="Decroocq V."/>
            <person name="Sosinski B."/>
            <person name="Prochnik S."/>
            <person name="Mitros T."/>
            <person name="Policriti A."/>
            <person name="Cipriani G."/>
            <person name="Dondini L."/>
            <person name="Ficklin S."/>
            <person name="Goodstein D.M."/>
            <person name="Xuan P."/>
            <person name="Del Fabbro C."/>
            <person name="Aramini V."/>
            <person name="Copetti D."/>
            <person name="Gonzalez S."/>
            <person name="Horner D.S."/>
            <person name="Falchi R."/>
            <person name="Lucas S."/>
            <person name="Mica E."/>
            <person name="Maldonado J."/>
            <person name="Lazzari B."/>
            <person name="Bielenberg D."/>
            <person name="Pirona R."/>
            <person name="Miculan M."/>
            <person name="Barakat A."/>
            <person name="Testolin R."/>
            <person name="Stella A."/>
            <person name="Tartarini S."/>
            <person name="Tonutti P."/>
            <person name="Arus P."/>
            <person name="Orellana A."/>
            <person name="Wells C."/>
            <person name="Main D."/>
            <person name="Vizzotto G."/>
            <person name="Silva H."/>
            <person name="Salamini F."/>
            <person name="Schmutz J."/>
            <person name="Morgante M."/>
            <person name="Rokhsar D.S."/>
        </authorList>
    </citation>
    <scope>NUCLEOTIDE SEQUENCE [LARGE SCALE GENOMIC DNA]</scope>
    <source>
        <strain evidence="2">cv. Nemared</strain>
    </source>
</reference>
<dbReference type="AlphaFoldDB" id="A0A251Q2T8"/>
<organism evidence="1 2">
    <name type="scientific">Prunus persica</name>
    <name type="common">Peach</name>
    <name type="synonym">Amygdalus persica</name>
    <dbReference type="NCBI Taxonomy" id="3760"/>
    <lineage>
        <taxon>Eukaryota</taxon>
        <taxon>Viridiplantae</taxon>
        <taxon>Streptophyta</taxon>
        <taxon>Embryophyta</taxon>
        <taxon>Tracheophyta</taxon>
        <taxon>Spermatophyta</taxon>
        <taxon>Magnoliopsida</taxon>
        <taxon>eudicotyledons</taxon>
        <taxon>Gunneridae</taxon>
        <taxon>Pentapetalae</taxon>
        <taxon>rosids</taxon>
        <taxon>fabids</taxon>
        <taxon>Rosales</taxon>
        <taxon>Rosaceae</taxon>
        <taxon>Amygdaloideae</taxon>
        <taxon>Amygdaleae</taxon>
        <taxon>Prunus</taxon>
    </lineage>
</organism>
<sequence length="42" mass="4443">MGDSGAPEFRSVFTCLADPYPANFDGESICGGDHFLMLVAFG</sequence>
<keyword evidence="2" id="KW-1185">Reference proteome</keyword>
<accession>A0A251Q2T8</accession>
<evidence type="ECO:0000313" key="2">
    <source>
        <dbReference type="Proteomes" id="UP000006882"/>
    </source>
</evidence>
<proteinExistence type="predicted"/>
<evidence type="ECO:0000313" key="1">
    <source>
        <dbReference type="EMBL" id="ONI18124.1"/>
    </source>
</evidence>
<gene>
    <name evidence="1" type="ORF">PRUPE_3G198100</name>
</gene>
<dbReference type="Gramene" id="ONI18124">
    <property type="protein sequence ID" value="ONI18124"/>
    <property type="gene ID" value="PRUPE_3G198100"/>
</dbReference>
<dbReference type="Proteomes" id="UP000006882">
    <property type="component" value="Chromosome G3"/>
</dbReference>
<dbReference type="EMBL" id="CM007653">
    <property type="protein sequence ID" value="ONI18124.1"/>
    <property type="molecule type" value="Genomic_DNA"/>
</dbReference>